<reference evidence="2" key="1">
    <citation type="journal article" date="2014" name="Int. J. Syst. Evol. Microbiol.">
        <title>Complete genome sequence of Corynebacterium casei LMG S-19264T (=DSM 44701T), isolated from a smear-ripened cheese.</title>
        <authorList>
            <consortium name="US DOE Joint Genome Institute (JGI-PGF)"/>
            <person name="Walter F."/>
            <person name="Albersmeier A."/>
            <person name="Kalinowski J."/>
            <person name="Ruckert C."/>
        </authorList>
    </citation>
    <scope>NUCLEOTIDE SEQUENCE</scope>
    <source>
        <strain evidence="2">JCM 3172</strain>
    </source>
</reference>
<sequence length="391" mass="42844">MHAGAVAGMTAGGAGAPPTAGEGLLYEAVARGDEAAVIDVLSRVRLYFLVPRLHADTPGFIPRPAPHRDDATRRTVIPVLTEGMLPAWHPEWVFQQTTLDRIAQSWPDSKWRLAVNQDTPYATTLRARPADRQKWLAAAARSDGPAGVRLLTHGGGHLLGPLAHGLALGAHLAVLNGLVWNTLGAAYEDFGTDRARLRRPWGVTHRAGYRETLDSLIATKLVGRVPESLLRARRTLAVRLGRAPTHDEWSRSVAEGLSRHGASGESVREAGEFLRRIAHYEQRFRADGVLPPEGRVDTLAAFDHGRAVNVVRLALGARLCDPAEAEQAVLRIGEAARPLYGSWEEFSLGYVLTRLIHFDEGDPEEMYRESLAIHHALTHDPASPYRNIPWS</sequence>
<protein>
    <recommendedName>
        <fullName evidence="1">DUF1266 domain-containing protein</fullName>
    </recommendedName>
</protein>
<dbReference type="EMBL" id="BMQQ01000021">
    <property type="protein sequence ID" value="GGT49178.1"/>
    <property type="molecule type" value="Genomic_DNA"/>
</dbReference>
<name>A0A918HB78_9ACTN</name>
<proteinExistence type="predicted"/>
<accession>A0A918HB78</accession>
<evidence type="ECO:0000313" key="3">
    <source>
        <dbReference type="Proteomes" id="UP000619486"/>
    </source>
</evidence>
<dbReference type="InterPro" id="IPR009677">
    <property type="entry name" value="DUF1266"/>
</dbReference>
<organism evidence="2 3">
    <name type="scientific">Streptomyces purpureus</name>
    <dbReference type="NCBI Taxonomy" id="1951"/>
    <lineage>
        <taxon>Bacteria</taxon>
        <taxon>Bacillati</taxon>
        <taxon>Actinomycetota</taxon>
        <taxon>Actinomycetes</taxon>
        <taxon>Kitasatosporales</taxon>
        <taxon>Streptomycetaceae</taxon>
        <taxon>Streptomyces</taxon>
    </lineage>
</organism>
<comment type="caution">
    <text evidence="2">The sequence shown here is derived from an EMBL/GenBank/DDBJ whole genome shotgun (WGS) entry which is preliminary data.</text>
</comment>
<gene>
    <name evidence="2" type="ORF">GCM10014713_49290</name>
</gene>
<dbReference type="Pfam" id="PF06889">
    <property type="entry name" value="DUF1266"/>
    <property type="match status" value="1"/>
</dbReference>
<keyword evidence="3" id="KW-1185">Reference proteome</keyword>
<dbReference type="AlphaFoldDB" id="A0A918HB78"/>
<dbReference type="RefSeq" id="WP_229833194.1">
    <property type="nucleotide sequence ID" value="NZ_BMQQ01000021.1"/>
</dbReference>
<dbReference type="Proteomes" id="UP000619486">
    <property type="component" value="Unassembled WGS sequence"/>
</dbReference>
<evidence type="ECO:0000259" key="1">
    <source>
        <dbReference type="Pfam" id="PF06889"/>
    </source>
</evidence>
<reference evidence="2" key="2">
    <citation type="submission" date="2020-09" db="EMBL/GenBank/DDBJ databases">
        <authorList>
            <person name="Sun Q."/>
            <person name="Ohkuma M."/>
        </authorList>
    </citation>
    <scope>NUCLEOTIDE SEQUENCE</scope>
    <source>
        <strain evidence="2">JCM 3172</strain>
    </source>
</reference>
<feature type="domain" description="DUF1266" evidence="1">
    <location>
        <begin position="196"/>
        <end position="390"/>
    </location>
</feature>
<evidence type="ECO:0000313" key="2">
    <source>
        <dbReference type="EMBL" id="GGT49178.1"/>
    </source>
</evidence>